<accession>X1B686</accession>
<evidence type="ECO:0000313" key="1">
    <source>
        <dbReference type="EMBL" id="GAG67511.1"/>
    </source>
</evidence>
<dbReference type="EMBL" id="BART01002766">
    <property type="protein sequence ID" value="GAG67511.1"/>
    <property type="molecule type" value="Genomic_DNA"/>
</dbReference>
<proteinExistence type="predicted"/>
<protein>
    <submittedName>
        <fullName evidence="1">Uncharacterized protein</fullName>
    </submittedName>
</protein>
<reference evidence="1" key="1">
    <citation type="journal article" date="2014" name="Front. Microbiol.">
        <title>High frequency of phylogenetically diverse reductive dehalogenase-homologous genes in deep subseafloor sedimentary metagenomes.</title>
        <authorList>
            <person name="Kawai M."/>
            <person name="Futagami T."/>
            <person name="Toyoda A."/>
            <person name="Takaki Y."/>
            <person name="Nishi S."/>
            <person name="Hori S."/>
            <person name="Arai W."/>
            <person name="Tsubouchi T."/>
            <person name="Morono Y."/>
            <person name="Uchiyama I."/>
            <person name="Ito T."/>
            <person name="Fujiyama A."/>
            <person name="Inagaki F."/>
            <person name="Takami H."/>
        </authorList>
    </citation>
    <scope>NUCLEOTIDE SEQUENCE</scope>
    <source>
        <strain evidence="1">Expedition CK06-06</strain>
    </source>
</reference>
<sequence length="355" mass="39577">MKVTKVISLCEKTYAIAQAMDNFSAWVRGQLLATDEKEIELAKKRSDIMPIHEIRETIQLSGSTTNGVLQMQKRIEIQSGKRHTINHIDFFDDGLVGATNANQDFGYQVYVSNYPIVLTQNTFHQTGMVAGPLAGDDLVLFKANSLSYAVGTSPNPNYQRQEFPNQFLSSAPTFNFYMPQLYFTVVFTDVTNDTFSKNVAMSLYMAVESSNCDAVEYGIGMLREYNQNQAMVLRNQGVVIDQAEIIGAMPMWQIGGIRPEFMSQNNINTLGQQWFYSQAGYGEGENMSTSTQVRAGLKAARTMAFGVATPFGSRVDEIPDWFKAIAKPFPGLESGPVRSQFPPLKFNDNGNTLMF</sequence>
<gene>
    <name evidence="1" type="ORF">S01H4_08160</name>
</gene>
<dbReference type="AlphaFoldDB" id="X1B686"/>
<comment type="caution">
    <text evidence="1">The sequence shown here is derived from an EMBL/GenBank/DDBJ whole genome shotgun (WGS) entry which is preliminary data.</text>
</comment>
<organism evidence="1">
    <name type="scientific">marine sediment metagenome</name>
    <dbReference type="NCBI Taxonomy" id="412755"/>
    <lineage>
        <taxon>unclassified sequences</taxon>
        <taxon>metagenomes</taxon>
        <taxon>ecological metagenomes</taxon>
    </lineage>
</organism>
<name>X1B686_9ZZZZ</name>